<keyword evidence="2" id="KW-0472">Membrane</keyword>
<dbReference type="EMBL" id="PNGT01000006">
    <property type="protein sequence ID" value="PMC52188.1"/>
    <property type="molecule type" value="Genomic_DNA"/>
</dbReference>
<gene>
    <name evidence="4" type="ORF">CJ218_06225</name>
</gene>
<dbReference type="AlphaFoldDB" id="A0A2N6SE06"/>
<dbReference type="Pfam" id="PF13273">
    <property type="entry name" value="DUF4064"/>
    <property type="match status" value="1"/>
</dbReference>
<keyword evidence="2" id="KW-0812">Transmembrane</keyword>
<feature type="domain" description="DUF4064" evidence="3">
    <location>
        <begin position="5"/>
        <end position="108"/>
    </location>
</feature>
<dbReference type="Proteomes" id="UP000235670">
    <property type="component" value="Unassembled WGS sequence"/>
</dbReference>
<evidence type="ECO:0000256" key="2">
    <source>
        <dbReference type="SAM" id="Phobius"/>
    </source>
</evidence>
<proteinExistence type="predicted"/>
<feature type="region of interest" description="Disordered" evidence="1">
    <location>
        <begin position="170"/>
        <end position="194"/>
    </location>
</feature>
<name>A0A2N6SE06_9BACL</name>
<keyword evidence="2" id="KW-1133">Transmembrane helix</keyword>
<feature type="transmembrane region" description="Helical" evidence="2">
    <location>
        <begin position="99"/>
        <end position="132"/>
    </location>
</feature>
<dbReference type="RefSeq" id="WP_102189995.1">
    <property type="nucleotide sequence ID" value="NZ_CAUTAO010000011.1"/>
</dbReference>
<feature type="compositionally biased region" description="Low complexity" evidence="1">
    <location>
        <begin position="173"/>
        <end position="183"/>
    </location>
</feature>
<accession>A0A2N6SE06</accession>
<organism evidence="4 5">
    <name type="scientific">Gemella sanguinis</name>
    <dbReference type="NCBI Taxonomy" id="84135"/>
    <lineage>
        <taxon>Bacteria</taxon>
        <taxon>Bacillati</taxon>
        <taxon>Bacillota</taxon>
        <taxon>Bacilli</taxon>
        <taxon>Bacillales</taxon>
        <taxon>Gemellaceae</taxon>
        <taxon>Gemella</taxon>
    </lineage>
</organism>
<evidence type="ECO:0000313" key="4">
    <source>
        <dbReference type="EMBL" id="PMC52188.1"/>
    </source>
</evidence>
<dbReference type="InterPro" id="IPR025273">
    <property type="entry name" value="DUF4064"/>
</dbReference>
<sequence>MQPFKRTTEKVLAWIANALLFIFTGALGLAIFTGLGKQLAENPDFIKGYLREAPPGQTAADAARTLDIAFKVGFIIFLVLAVLALVATLTMKSRIVSGVLFLLTAIGVGLFSFLLFFLIYIPYLIVAIMLFVRKEPEQLPFNPYMGSGGYPYSTQNNQYSQGQDTFNQNVDGTNYQTTNTQNNNEEKVDKIEYL</sequence>
<evidence type="ECO:0000313" key="5">
    <source>
        <dbReference type="Proteomes" id="UP000235670"/>
    </source>
</evidence>
<feature type="transmembrane region" description="Helical" evidence="2">
    <location>
        <begin position="68"/>
        <end position="87"/>
    </location>
</feature>
<feature type="transmembrane region" description="Helical" evidence="2">
    <location>
        <begin position="12"/>
        <end position="35"/>
    </location>
</feature>
<dbReference type="OrthoDB" id="2991403at2"/>
<feature type="compositionally biased region" description="Basic and acidic residues" evidence="1">
    <location>
        <begin position="184"/>
        <end position="194"/>
    </location>
</feature>
<protein>
    <recommendedName>
        <fullName evidence="3">DUF4064 domain-containing protein</fullName>
    </recommendedName>
</protein>
<evidence type="ECO:0000256" key="1">
    <source>
        <dbReference type="SAM" id="MobiDB-lite"/>
    </source>
</evidence>
<evidence type="ECO:0000259" key="3">
    <source>
        <dbReference type="Pfam" id="PF13273"/>
    </source>
</evidence>
<comment type="caution">
    <text evidence="4">The sequence shown here is derived from an EMBL/GenBank/DDBJ whole genome shotgun (WGS) entry which is preliminary data.</text>
</comment>
<reference evidence="4 5" key="1">
    <citation type="submission" date="2017-09" db="EMBL/GenBank/DDBJ databases">
        <title>Bacterial strain isolated from the female urinary microbiota.</title>
        <authorList>
            <person name="Thomas-White K."/>
            <person name="Kumar N."/>
            <person name="Forster S."/>
            <person name="Putonti C."/>
            <person name="Lawley T."/>
            <person name="Wolfe A.J."/>
        </authorList>
    </citation>
    <scope>NUCLEOTIDE SEQUENCE [LARGE SCALE GENOMIC DNA]</scope>
    <source>
        <strain evidence="4 5">UMB0186</strain>
    </source>
</reference>